<evidence type="ECO:0000256" key="2">
    <source>
        <dbReference type="ARBA" id="ARBA00006175"/>
    </source>
</evidence>
<dbReference type="InterPro" id="IPR000425">
    <property type="entry name" value="MIP"/>
</dbReference>
<gene>
    <name evidence="12" type="ORF">AAL_02888</name>
</gene>
<dbReference type="OrthoDB" id="3222at2759"/>
<accession>A0A166PQE7</accession>
<dbReference type="GO" id="GO:0015250">
    <property type="term" value="F:water channel activity"/>
    <property type="evidence" value="ECO:0007669"/>
    <property type="project" value="TreeGrafter"/>
</dbReference>
<feature type="region of interest" description="Disordered" evidence="10">
    <location>
        <begin position="265"/>
        <end position="299"/>
    </location>
</feature>
<keyword evidence="5" id="KW-0677">Repeat</keyword>
<evidence type="ECO:0000256" key="5">
    <source>
        <dbReference type="ARBA" id="ARBA00022737"/>
    </source>
</evidence>
<evidence type="ECO:0000256" key="3">
    <source>
        <dbReference type="ARBA" id="ARBA00022448"/>
    </source>
</evidence>
<keyword evidence="13" id="KW-1185">Reference proteome</keyword>
<evidence type="ECO:0000256" key="1">
    <source>
        <dbReference type="ARBA" id="ARBA00004141"/>
    </source>
</evidence>
<evidence type="ECO:0000256" key="8">
    <source>
        <dbReference type="ARBA" id="ARBA00034651"/>
    </source>
</evidence>
<comment type="similarity">
    <text evidence="2 9">Belongs to the MIP/aquaporin (TC 1.A.8) family.</text>
</comment>
<evidence type="ECO:0000256" key="10">
    <source>
        <dbReference type="SAM" id="MobiDB-lite"/>
    </source>
</evidence>
<dbReference type="PANTHER" id="PTHR19139">
    <property type="entry name" value="AQUAPORIN TRANSPORTER"/>
    <property type="match status" value="1"/>
</dbReference>
<dbReference type="AlphaFoldDB" id="A0A166PQE7"/>
<feature type="compositionally biased region" description="Polar residues" evidence="10">
    <location>
        <begin position="282"/>
        <end position="299"/>
    </location>
</feature>
<feature type="transmembrane region" description="Helical" evidence="11">
    <location>
        <begin position="73"/>
        <end position="97"/>
    </location>
</feature>
<evidence type="ECO:0000313" key="12">
    <source>
        <dbReference type="EMBL" id="KZZ98370.1"/>
    </source>
</evidence>
<dbReference type="SUPFAM" id="SSF81338">
    <property type="entry name" value="Aquaporin-like"/>
    <property type="match status" value="1"/>
</dbReference>
<feature type="transmembrane region" description="Helical" evidence="11">
    <location>
        <begin position="235"/>
        <end position="255"/>
    </location>
</feature>
<dbReference type="InterPro" id="IPR023271">
    <property type="entry name" value="Aquaporin-like"/>
</dbReference>
<dbReference type="EMBL" id="AZGY01000005">
    <property type="protein sequence ID" value="KZZ98370.1"/>
    <property type="molecule type" value="Genomic_DNA"/>
</dbReference>
<proteinExistence type="inferred from homology"/>
<evidence type="ECO:0000256" key="9">
    <source>
        <dbReference type="RuleBase" id="RU000477"/>
    </source>
</evidence>
<protein>
    <submittedName>
        <fullName evidence="12">Aquaporin</fullName>
    </submittedName>
</protein>
<comment type="caution">
    <text evidence="12">The sequence shown here is derived from an EMBL/GenBank/DDBJ whole genome shotgun (WGS) entry which is preliminary data.</text>
</comment>
<dbReference type="Gene3D" id="1.20.1080.10">
    <property type="entry name" value="Glycerol uptake facilitator protein"/>
    <property type="match status" value="1"/>
</dbReference>
<evidence type="ECO:0000256" key="7">
    <source>
        <dbReference type="ARBA" id="ARBA00023136"/>
    </source>
</evidence>
<dbReference type="GO" id="GO:0005886">
    <property type="term" value="C:plasma membrane"/>
    <property type="evidence" value="ECO:0007669"/>
    <property type="project" value="TreeGrafter"/>
</dbReference>
<reference evidence="12 13" key="1">
    <citation type="journal article" date="2016" name="Genome Biol. Evol.">
        <title>Divergent and convergent evolution of fungal pathogenicity.</title>
        <authorList>
            <person name="Shang Y."/>
            <person name="Xiao G."/>
            <person name="Zheng P."/>
            <person name="Cen K."/>
            <person name="Zhan S."/>
            <person name="Wang C."/>
        </authorList>
    </citation>
    <scope>NUCLEOTIDE SEQUENCE [LARGE SCALE GENOMIC DNA]</scope>
    <source>
        <strain evidence="12 13">RCEF 2490</strain>
    </source>
</reference>
<evidence type="ECO:0000256" key="4">
    <source>
        <dbReference type="ARBA" id="ARBA00022692"/>
    </source>
</evidence>
<evidence type="ECO:0000256" key="6">
    <source>
        <dbReference type="ARBA" id="ARBA00022989"/>
    </source>
</evidence>
<sequence length="322" mass="34467">MALNERLRTVFEHPSDTIRQTTPKPHVLRDAMRNSLTVIFGEFCGTFMFLFLAFVGTQTAITNNGLADPDAPLSLVSLFYIACSFGTALAVNVWIFYRVTGGMFNPAVTLGLLLVGAVTPLRAVMIVPVQLVAGICAAAVVQGILPESLSVANSLGNGTNKAQGVFLEMFMTAQLVLTVYFLAVEKHRATFLAPVGIGISVFIAHIVGTNYTGTGINPARSFGPACIQGFVGHHWIYWVGPFMGSLLSFAVYSAFKWLEYQSANPGQDSDDAEKAMLPRSGVSHTRGPSTGRSMSEASDGTLQAAAYKEISHDAPSPITSKH</sequence>
<keyword evidence="7 11" id="KW-0472">Membrane</keyword>
<keyword evidence="6 11" id="KW-1133">Transmembrane helix</keyword>
<dbReference type="Proteomes" id="UP000078544">
    <property type="component" value="Unassembled WGS sequence"/>
</dbReference>
<feature type="transmembrane region" description="Helical" evidence="11">
    <location>
        <begin position="191"/>
        <end position="208"/>
    </location>
</feature>
<keyword evidence="4 9" id="KW-0812">Transmembrane</keyword>
<dbReference type="FunFam" id="1.20.1080.10:FF:000014">
    <property type="entry name" value="Aquaporin 1"/>
    <property type="match status" value="1"/>
</dbReference>
<dbReference type="PANTHER" id="PTHR19139:SF199">
    <property type="entry name" value="MIP17260P"/>
    <property type="match status" value="1"/>
</dbReference>
<feature type="transmembrane region" description="Helical" evidence="11">
    <location>
        <begin position="38"/>
        <end position="61"/>
    </location>
</feature>
<comment type="catalytic activity">
    <reaction evidence="8">
        <text>H2O(in) = H2O(out)</text>
        <dbReference type="Rhea" id="RHEA:29667"/>
        <dbReference type="ChEBI" id="CHEBI:15377"/>
    </reaction>
</comment>
<feature type="transmembrane region" description="Helical" evidence="11">
    <location>
        <begin position="103"/>
        <end position="119"/>
    </location>
</feature>
<evidence type="ECO:0000313" key="13">
    <source>
        <dbReference type="Proteomes" id="UP000078544"/>
    </source>
</evidence>
<name>A0A166PQE7_9HYPO</name>
<dbReference type="Pfam" id="PF00230">
    <property type="entry name" value="MIP"/>
    <property type="match status" value="1"/>
</dbReference>
<dbReference type="PRINTS" id="PR00783">
    <property type="entry name" value="MINTRINSICP"/>
</dbReference>
<keyword evidence="3 9" id="KW-0813">Transport</keyword>
<comment type="subcellular location">
    <subcellularLocation>
        <location evidence="1">Membrane</location>
        <topology evidence="1">Multi-pass membrane protein</topology>
    </subcellularLocation>
</comment>
<dbReference type="STRING" id="1081109.A0A166PQE7"/>
<feature type="transmembrane region" description="Helical" evidence="11">
    <location>
        <begin position="165"/>
        <end position="184"/>
    </location>
</feature>
<evidence type="ECO:0000256" key="11">
    <source>
        <dbReference type="SAM" id="Phobius"/>
    </source>
</evidence>
<organism evidence="12 13">
    <name type="scientific">Moelleriella libera RCEF 2490</name>
    <dbReference type="NCBI Taxonomy" id="1081109"/>
    <lineage>
        <taxon>Eukaryota</taxon>
        <taxon>Fungi</taxon>
        <taxon>Dikarya</taxon>
        <taxon>Ascomycota</taxon>
        <taxon>Pezizomycotina</taxon>
        <taxon>Sordariomycetes</taxon>
        <taxon>Hypocreomycetidae</taxon>
        <taxon>Hypocreales</taxon>
        <taxon>Clavicipitaceae</taxon>
        <taxon>Moelleriella</taxon>
    </lineage>
</organism>
<dbReference type="InterPro" id="IPR034294">
    <property type="entry name" value="Aquaporin_transptr"/>
</dbReference>